<dbReference type="InterPro" id="IPR055370">
    <property type="entry name" value="Lsr2_DNA-bd"/>
</dbReference>
<keyword evidence="6" id="KW-1185">Reference proteome</keyword>
<gene>
    <name evidence="5" type="ORF">GCM10023351_29470</name>
</gene>
<dbReference type="InterPro" id="IPR036625">
    <property type="entry name" value="E3-bd_dom_sf"/>
</dbReference>
<evidence type="ECO:0000256" key="2">
    <source>
        <dbReference type="SAM" id="MobiDB-lite"/>
    </source>
</evidence>
<feature type="domain" description="Lsr2 DNA-binding" evidence="4">
    <location>
        <begin position="85"/>
        <end position="114"/>
    </location>
</feature>
<dbReference type="Proteomes" id="UP001501645">
    <property type="component" value="Unassembled WGS sequence"/>
</dbReference>
<keyword evidence="1" id="KW-0238">DNA-binding</keyword>
<evidence type="ECO:0000313" key="6">
    <source>
        <dbReference type="Proteomes" id="UP001501645"/>
    </source>
</evidence>
<dbReference type="InterPro" id="IPR042261">
    <property type="entry name" value="Lsr2-like_dimerization"/>
</dbReference>
<accession>A0ABP9AKY5</accession>
<comment type="caution">
    <text evidence="5">The sequence shown here is derived from an EMBL/GenBank/DDBJ whole genome shotgun (WGS) entry which is preliminary data.</text>
</comment>
<dbReference type="Pfam" id="PF11774">
    <property type="entry name" value="Lsr2"/>
    <property type="match status" value="1"/>
</dbReference>
<dbReference type="EMBL" id="BAABKO010000005">
    <property type="protein sequence ID" value="GAA4782260.1"/>
    <property type="molecule type" value="Genomic_DNA"/>
</dbReference>
<evidence type="ECO:0000313" key="5">
    <source>
        <dbReference type="EMBL" id="GAA4782260.1"/>
    </source>
</evidence>
<dbReference type="Pfam" id="PF23359">
    <property type="entry name" value="Lsr2_DNA-bd"/>
    <property type="match status" value="1"/>
</dbReference>
<reference evidence="6" key="1">
    <citation type="journal article" date="2019" name="Int. J. Syst. Evol. Microbiol.">
        <title>The Global Catalogue of Microorganisms (GCM) 10K type strain sequencing project: providing services to taxonomists for standard genome sequencing and annotation.</title>
        <authorList>
            <consortium name="The Broad Institute Genomics Platform"/>
            <consortium name="The Broad Institute Genome Sequencing Center for Infectious Disease"/>
            <person name="Wu L."/>
            <person name="Ma J."/>
        </authorList>
    </citation>
    <scope>NUCLEOTIDE SEQUENCE [LARGE SCALE GENOMIC DNA]</scope>
    <source>
        <strain evidence="6">JCM 18537</strain>
    </source>
</reference>
<dbReference type="InterPro" id="IPR024412">
    <property type="entry name" value="Lsr2_dim_dom"/>
</dbReference>
<proteinExistence type="predicted"/>
<evidence type="ECO:0000259" key="4">
    <source>
        <dbReference type="Pfam" id="PF23359"/>
    </source>
</evidence>
<organism evidence="5 6">
    <name type="scientific">Microbacterium gilvum</name>
    <dbReference type="NCBI Taxonomy" id="1336204"/>
    <lineage>
        <taxon>Bacteria</taxon>
        <taxon>Bacillati</taxon>
        <taxon>Actinomycetota</taxon>
        <taxon>Actinomycetes</taxon>
        <taxon>Micrococcales</taxon>
        <taxon>Microbacteriaceae</taxon>
        <taxon>Microbacterium</taxon>
    </lineage>
</organism>
<sequence length="115" mass="12620">MARKIIHQLVDDLDDTLLEPGEGETVLFSLDGKSYEIDLKNENAAELRAALETYISAARRVGSTQTASNSGRSPRRRSGQTDFGPIRAWAKENGYAVSERGRIPATILEAYDAAH</sequence>
<dbReference type="Gene3D" id="4.10.320.10">
    <property type="entry name" value="E3-binding domain"/>
    <property type="match status" value="1"/>
</dbReference>
<dbReference type="Gene3D" id="3.30.60.230">
    <property type="entry name" value="Lsr2, dimerization domain"/>
    <property type="match status" value="1"/>
</dbReference>
<feature type="region of interest" description="Disordered" evidence="2">
    <location>
        <begin position="61"/>
        <end position="84"/>
    </location>
</feature>
<name>A0ABP9AKY5_9MICO</name>
<evidence type="ECO:0000259" key="3">
    <source>
        <dbReference type="Pfam" id="PF11774"/>
    </source>
</evidence>
<feature type="domain" description="Lsr2 dimerization" evidence="3">
    <location>
        <begin position="1"/>
        <end position="62"/>
    </location>
</feature>
<protein>
    <submittedName>
        <fullName evidence="5">Lsr2 family protein</fullName>
    </submittedName>
</protein>
<dbReference type="RefSeq" id="WP_345440756.1">
    <property type="nucleotide sequence ID" value="NZ_BAABKO010000005.1"/>
</dbReference>
<evidence type="ECO:0000256" key="1">
    <source>
        <dbReference type="ARBA" id="ARBA00023125"/>
    </source>
</evidence>